<dbReference type="AlphaFoldDB" id="A0A8E2B036"/>
<dbReference type="Proteomes" id="UP000550260">
    <property type="component" value="Unassembled WGS sequence"/>
</dbReference>
<sequence length="125" mass="14101">MTRDEPAAAGREQGAGVRSEPRRWAQQRPFLLDLCRAWKADLETRGLARSVVVELYPESARAPTTPWDWWLSFDLDGTEFDALVVPDHSVAVFEDSTGVFDDHVKLGDVPAYLERRMKESRSAPA</sequence>
<comment type="caution">
    <text evidence="2">The sequence shown here is derived from an EMBL/GenBank/DDBJ whole genome shotgun (WGS) entry which is preliminary data.</text>
</comment>
<protein>
    <submittedName>
        <fullName evidence="2">Uncharacterized protein</fullName>
    </submittedName>
</protein>
<gene>
    <name evidence="2" type="ORF">H5411_03840</name>
</gene>
<accession>A0A8E2B036</accession>
<evidence type="ECO:0000256" key="1">
    <source>
        <dbReference type="SAM" id="MobiDB-lite"/>
    </source>
</evidence>
<dbReference type="EMBL" id="JACJHR010000003">
    <property type="protein sequence ID" value="MBB2498272.1"/>
    <property type="molecule type" value="Genomic_DNA"/>
</dbReference>
<dbReference type="RefSeq" id="WP_183122970.1">
    <property type="nucleotide sequence ID" value="NZ_JACJHR010000003.1"/>
</dbReference>
<organism evidence="2 3">
    <name type="scientific">Amycolatopsis echigonensis</name>
    <dbReference type="NCBI Taxonomy" id="2576905"/>
    <lineage>
        <taxon>Bacteria</taxon>
        <taxon>Bacillati</taxon>
        <taxon>Actinomycetota</taxon>
        <taxon>Actinomycetes</taxon>
        <taxon>Pseudonocardiales</taxon>
        <taxon>Pseudonocardiaceae</taxon>
        <taxon>Amycolatopsis</taxon>
    </lineage>
</organism>
<name>A0A8E2B036_9PSEU</name>
<proteinExistence type="predicted"/>
<reference evidence="2 3" key="1">
    <citation type="submission" date="2020-08" db="EMBL/GenBank/DDBJ databases">
        <title>Amycolatopsis echigonensis JCM 21831.</title>
        <authorList>
            <person name="Tedsree N."/>
            <person name="Kuncharoen N."/>
            <person name="Likhitwitayawuid K."/>
            <person name="Tanasupawat S."/>
        </authorList>
    </citation>
    <scope>NUCLEOTIDE SEQUENCE [LARGE SCALE GENOMIC DNA]</scope>
    <source>
        <strain evidence="2 3">JCM 21831</strain>
    </source>
</reference>
<evidence type="ECO:0000313" key="2">
    <source>
        <dbReference type="EMBL" id="MBB2498272.1"/>
    </source>
</evidence>
<feature type="region of interest" description="Disordered" evidence="1">
    <location>
        <begin position="1"/>
        <end position="22"/>
    </location>
</feature>
<evidence type="ECO:0000313" key="3">
    <source>
        <dbReference type="Proteomes" id="UP000550260"/>
    </source>
</evidence>